<name>A0A0W8E5S3_9ZZZZ</name>
<dbReference type="PANTHER" id="PTHR43861">
    <property type="entry name" value="TRANS-ACONITATE 2-METHYLTRANSFERASE-RELATED"/>
    <property type="match status" value="1"/>
</dbReference>
<dbReference type="Pfam" id="PF13649">
    <property type="entry name" value="Methyltransf_25"/>
    <property type="match status" value="1"/>
</dbReference>
<accession>A0A0W8E5S3</accession>
<comment type="caution">
    <text evidence="3">The sequence shown here is derived from an EMBL/GenBank/DDBJ whole genome shotgun (WGS) entry which is preliminary data.</text>
</comment>
<feature type="domain" description="Methyltransferase" evidence="2">
    <location>
        <begin position="47"/>
        <end position="141"/>
    </location>
</feature>
<dbReference type="CDD" id="cd02440">
    <property type="entry name" value="AdoMet_MTases"/>
    <property type="match status" value="1"/>
</dbReference>
<dbReference type="AlphaFoldDB" id="A0A0W8E5S3"/>
<dbReference type="Gene3D" id="3.40.50.150">
    <property type="entry name" value="Vaccinia Virus protein VP39"/>
    <property type="match status" value="1"/>
</dbReference>
<sequence>MNNEIRRTFDSISADYDSLRRKVIPCFDDFYNISVSLLDIEKPNPRVLDIGAGTGLLSSYVLGKFPNAKLTLIDISEGMLQVAKLRFKDRPGLRFLTEDYSQFSLEEKYDIIVSALSIHHLTDSNKEQLYRKCYLSLDNGGIFVNADQVLGETAVLDALYKQEWKKFVAGNNLSSNEIKACYERMKLDKEAKLEIQLKWMRQAGFADVDCAYKYLNFAVMTGRKNAIS</sequence>
<keyword evidence="1 3" id="KW-0808">Transferase</keyword>
<dbReference type="InterPro" id="IPR029063">
    <property type="entry name" value="SAM-dependent_MTases_sf"/>
</dbReference>
<dbReference type="SUPFAM" id="SSF53335">
    <property type="entry name" value="S-adenosyl-L-methionine-dependent methyltransferases"/>
    <property type="match status" value="1"/>
</dbReference>
<proteinExistence type="predicted"/>
<dbReference type="GO" id="GO:0032259">
    <property type="term" value="P:methylation"/>
    <property type="evidence" value="ECO:0007669"/>
    <property type="project" value="UniProtKB-KW"/>
</dbReference>
<evidence type="ECO:0000313" key="3">
    <source>
        <dbReference type="EMBL" id="KUG03817.1"/>
    </source>
</evidence>
<protein>
    <submittedName>
        <fullName evidence="3">Methyltransferase type 12</fullName>
    </submittedName>
</protein>
<dbReference type="InterPro" id="IPR041698">
    <property type="entry name" value="Methyltransf_25"/>
</dbReference>
<keyword evidence="3" id="KW-0489">Methyltransferase</keyword>
<reference evidence="3" key="1">
    <citation type="journal article" date="2015" name="Proc. Natl. Acad. Sci. U.S.A.">
        <title>Networks of energetic and metabolic interactions define dynamics in microbial communities.</title>
        <authorList>
            <person name="Embree M."/>
            <person name="Liu J.K."/>
            <person name="Al-Bassam M.M."/>
            <person name="Zengler K."/>
        </authorList>
    </citation>
    <scope>NUCLEOTIDE SEQUENCE</scope>
</reference>
<organism evidence="3">
    <name type="scientific">hydrocarbon metagenome</name>
    <dbReference type="NCBI Taxonomy" id="938273"/>
    <lineage>
        <taxon>unclassified sequences</taxon>
        <taxon>metagenomes</taxon>
        <taxon>ecological metagenomes</taxon>
    </lineage>
</organism>
<gene>
    <name evidence="3" type="ORF">ASZ90_018779</name>
</gene>
<dbReference type="Gene3D" id="6.10.140.280">
    <property type="match status" value="1"/>
</dbReference>
<evidence type="ECO:0000259" key="2">
    <source>
        <dbReference type="Pfam" id="PF13649"/>
    </source>
</evidence>
<evidence type="ECO:0000256" key="1">
    <source>
        <dbReference type="ARBA" id="ARBA00022679"/>
    </source>
</evidence>
<dbReference type="GO" id="GO:0008168">
    <property type="term" value="F:methyltransferase activity"/>
    <property type="evidence" value="ECO:0007669"/>
    <property type="project" value="UniProtKB-KW"/>
</dbReference>
<dbReference type="EMBL" id="LNQE01001867">
    <property type="protein sequence ID" value="KUG03817.1"/>
    <property type="molecule type" value="Genomic_DNA"/>
</dbReference>